<feature type="transmembrane region" description="Helical" evidence="6">
    <location>
        <begin position="53"/>
        <end position="70"/>
    </location>
</feature>
<organism evidence="8 9">
    <name type="scientific">[Collinsella] massiliensis</name>
    <dbReference type="NCBI Taxonomy" id="1232426"/>
    <lineage>
        <taxon>Bacteria</taxon>
        <taxon>Bacillati</taxon>
        <taxon>Actinomycetota</taxon>
        <taxon>Coriobacteriia</taxon>
        <taxon>Coriobacteriales</taxon>
        <taxon>Coriobacteriaceae</taxon>
        <taxon>Enorma</taxon>
    </lineage>
</organism>
<feature type="transmembrane region" description="Helical" evidence="6">
    <location>
        <begin position="290"/>
        <end position="308"/>
    </location>
</feature>
<dbReference type="PANTHER" id="PTHR42718:SF9">
    <property type="entry name" value="MAJOR FACILITATOR SUPERFAMILY MULTIDRUG TRANSPORTER MFSC"/>
    <property type="match status" value="1"/>
</dbReference>
<dbReference type="SUPFAM" id="SSF103473">
    <property type="entry name" value="MFS general substrate transporter"/>
    <property type="match status" value="1"/>
</dbReference>
<protein>
    <submittedName>
        <fullName evidence="8">MFS transporter</fullName>
    </submittedName>
</protein>
<feature type="transmembrane region" description="Helical" evidence="6">
    <location>
        <begin position="109"/>
        <end position="128"/>
    </location>
</feature>
<dbReference type="GO" id="GO:0022857">
    <property type="term" value="F:transmembrane transporter activity"/>
    <property type="evidence" value="ECO:0007669"/>
    <property type="project" value="InterPro"/>
</dbReference>
<feature type="transmembrane region" description="Helical" evidence="6">
    <location>
        <begin position="149"/>
        <end position="170"/>
    </location>
</feature>
<gene>
    <name evidence="8" type="ORF">B5G02_05440</name>
</gene>
<feature type="transmembrane region" description="Helical" evidence="6">
    <location>
        <begin position="82"/>
        <end position="103"/>
    </location>
</feature>
<feature type="transmembrane region" description="Helical" evidence="6">
    <location>
        <begin position="387"/>
        <end position="408"/>
    </location>
</feature>
<dbReference type="Gene3D" id="1.20.1250.20">
    <property type="entry name" value="MFS general substrate transporter like domains"/>
    <property type="match status" value="2"/>
</dbReference>
<feature type="transmembrane region" description="Helical" evidence="6">
    <location>
        <begin position="314"/>
        <end position="340"/>
    </location>
</feature>
<evidence type="ECO:0000313" key="9">
    <source>
        <dbReference type="Proteomes" id="UP000195781"/>
    </source>
</evidence>
<dbReference type="Pfam" id="PF07690">
    <property type="entry name" value="MFS_1"/>
    <property type="match status" value="1"/>
</dbReference>
<keyword evidence="4 6" id="KW-1133">Transmembrane helix</keyword>
<dbReference type="RefSeq" id="WP_094335479.1">
    <property type="nucleotide sequence ID" value="NZ_NFIE01000010.1"/>
</dbReference>
<comment type="subcellular location">
    <subcellularLocation>
        <location evidence="1">Cell membrane</location>
        <topology evidence="1">Multi-pass membrane protein</topology>
    </subcellularLocation>
</comment>
<dbReference type="OrthoDB" id="9812221at2"/>
<dbReference type="AlphaFoldDB" id="A0A1Y3Y2V8"/>
<evidence type="ECO:0000313" key="8">
    <source>
        <dbReference type="EMBL" id="OUN88660.1"/>
    </source>
</evidence>
<dbReference type="InterPro" id="IPR020846">
    <property type="entry name" value="MFS_dom"/>
</dbReference>
<dbReference type="InterPro" id="IPR036259">
    <property type="entry name" value="MFS_trans_sf"/>
</dbReference>
<feature type="transmembrane region" description="Helical" evidence="6">
    <location>
        <begin position="259"/>
        <end position="278"/>
    </location>
</feature>
<name>A0A1Y3Y2V8_9ACTN</name>
<sequence length="412" mass="43935">MLGKLTKRELSVFLVLFFVGLVCSIDKSLIGVATPIIREQFGYSASEFANVTNMYYASNIIMTFVSGYIMDRFGFKPFMATCLALLGISSATFGLAGFMGSAAGSATGVLMGLLFSRFVVGIGQTGYSNGLAKAIVESFKPEVCQGVQAIVLTTTGIGSILVYTVFTMLVNESWQLAYFVLAAFFIVAFVLMVAVVPHKRTPPEEKVSLLSAWKHKTVIVLGVSLLCNNMASMVMMIWLPSYLDTIPVIQAEMVANPQLITMILIGYAVVMGVAMAVSDPITRRYFRGRERVLATVSGLGAAASMWLMTSSSNLAVIVVFLYVSTFLASLMFTLILNLPFAERADGSGTLVAPSMMSSANAAMNVLCFAGTMFGNTVVAGIADAAGFSMGFAALVVPLVISGVVLFLLPKTK</sequence>
<dbReference type="Proteomes" id="UP000195781">
    <property type="component" value="Unassembled WGS sequence"/>
</dbReference>
<feature type="transmembrane region" description="Helical" evidence="6">
    <location>
        <begin position="217"/>
        <end position="239"/>
    </location>
</feature>
<evidence type="ECO:0000256" key="3">
    <source>
        <dbReference type="ARBA" id="ARBA00022692"/>
    </source>
</evidence>
<proteinExistence type="predicted"/>
<keyword evidence="2" id="KW-0813">Transport</keyword>
<feature type="transmembrane region" description="Helical" evidence="6">
    <location>
        <begin position="176"/>
        <end position="196"/>
    </location>
</feature>
<evidence type="ECO:0000256" key="6">
    <source>
        <dbReference type="SAM" id="Phobius"/>
    </source>
</evidence>
<comment type="caution">
    <text evidence="8">The sequence shown here is derived from an EMBL/GenBank/DDBJ whole genome shotgun (WGS) entry which is preliminary data.</text>
</comment>
<evidence type="ECO:0000259" key="7">
    <source>
        <dbReference type="PROSITE" id="PS50850"/>
    </source>
</evidence>
<dbReference type="PANTHER" id="PTHR42718">
    <property type="entry name" value="MAJOR FACILITATOR SUPERFAMILY MULTIDRUG TRANSPORTER MFSC"/>
    <property type="match status" value="1"/>
</dbReference>
<keyword evidence="9" id="KW-1185">Reference proteome</keyword>
<dbReference type="PROSITE" id="PS50850">
    <property type="entry name" value="MFS"/>
    <property type="match status" value="1"/>
</dbReference>
<evidence type="ECO:0000256" key="4">
    <source>
        <dbReference type="ARBA" id="ARBA00022989"/>
    </source>
</evidence>
<evidence type="ECO:0000256" key="5">
    <source>
        <dbReference type="ARBA" id="ARBA00023136"/>
    </source>
</evidence>
<reference evidence="9" key="1">
    <citation type="submission" date="2017-04" db="EMBL/GenBank/DDBJ databases">
        <title>Function of individual gut microbiota members based on whole genome sequencing of pure cultures obtained from chicken caecum.</title>
        <authorList>
            <person name="Medvecky M."/>
            <person name="Cejkova D."/>
            <person name="Polansky O."/>
            <person name="Karasova D."/>
            <person name="Kubasova T."/>
            <person name="Cizek A."/>
            <person name="Rychlik I."/>
        </authorList>
    </citation>
    <scope>NUCLEOTIDE SEQUENCE [LARGE SCALE GENOMIC DNA]</scope>
    <source>
        <strain evidence="9">An5</strain>
    </source>
</reference>
<evidence type="ECO:0000256" key="1">
    <source>
        <dbReference type="ARBA" id="ARBA00004651"/>
    </source>
</evidence>
<feature type="transmembrane region" description="Helical" evidence="6">
    <location>
        <begin position="12"/>
        <end position="33"/>
    </location>
</feature>
<dbReference type="InterPro" id="IPR011701">
    <property type="entry name" value="MFS"/>
</dbReference>
<feature type="domain" description="Major facilitator superfamily (MFS) profile" evidence="7">
    <location>
        <begin position="12"/>
        <end position="412"/>
    </location>
</feature>
<feature type="transmembrane region" description="Helical" evidence="6">
    <location>
        <begin position="361"/>
        <end position="381"/>
    </location>
</feature>
<keyword evidence="5 6" id="KW-0472">Membrane</keyword>
<dbReference type="GO" id="GO:0005886">
    <property type="term" value="C:plasma membrane"/>
    <property type="evidence" value="ECO:0007669"/>
    <property type="project" value="UniProtKB-SubCell"/>
</dbReference>
<keyword evidence="3 6" id="KW-0812">Transmembrane</keyword>
<evidence type="ECO:0000256" key="2">
    <source>
        <dbReference type="ARBA" id="ARBA00022448"/>
    </source>
</evidence>
<accession>A0A1Y3Y2V8</accession>
<dbReference type="EMBL" id="NFIE01000010">
    <property type="protein sequence ID" value="OUN88660.1"/>
    <property type="molecule type" value="Genomic_DNA"/>
</dbReference>